<dbReference type="Gene3D" id="3.40.1010.10">
    <property type="entry name" value="Cobalt-precorrin-4 Transmethylase, Domain 1"/>
    <property type="match status" value="1"/>
</dbReference>
<organism evidence="2 3">
    <name type="scientific">Glaciimonas immobilis</name>
    <dbReference type="NCBI Taxonomy" id="728004"/>
    <lineage>
        <taxon>Bacteria</taxon>
        <taxon>Pseudomonadati</taxon>
        <taxon>Pseudomonadota</taxon>
        <taxon>Betaproteobacteria</taxon>
        <taxon>Burkholderiales</taxon>
        <taxon>Oxalobacteraceae</taxon>
        <taxon>Glaciimonas</taxon>
    </lineage>
</organism>
<keyword evidence="2" id="KW-0489">Methyltransferase</keyword>
<dbReference type="InterPro" id="IPR000878">
    <property type="entry name" value="4pyrrol_Mease"/>
</dbReference>
<dbReference type="Proteomes" id="UP000571084">
    <property type="component" value="Unassembled WGS sequence"/>
</dbReference>
<accession>A0A840RTI4</accession>
<keyword evidence="3" id="KW-1185">Reference proteome</keyword>
<proteinExistence type="predicted"/>
<evidence type="ECO:0000259" key="1">
    <source>
        <dbReference type="Pfam" id="PF00590"/>
    </source>
</evidence>
<sequence length="245" mass="27667">MAKTNLYVLGSGIYSGLHLSIETVQALRACQTVFLLHDDKMVFEAIKEFCSDVRDLLELYQDTQKERRQIYIEVADRVVNECKTGKTVALMVHGNPMFLVSACEYTIEFAREQGLNAKVLPAISSFDTILCDLEIDLGYGVQIFDPESMIANDWTPNPKVPLLLFQLAQFRNAFLIKVPPKSLSLAPLSKWLCQFYPPDHQCKLLHSGAHILENGTKLNVSLKELCHHQDLDLGNRPTLYVPSID</sequence>
<comment type="caution">
    <text evidence="2">The sequence shown here is derived from an EMBL/GenBank/DDBJ whole genome shotgun (WGS) entry which is preliminary data.</text>
</comment>
<dbReference type="GO" id="GO:0032259">
    <property type="term" value="P:methylation"/>
    <property type="evidence" value="ECO:0007669"/>
    <property type="project" value="UniProtKB-KW"/>
</dbReference>
<dbReference type="EMBL" id="JACHHQ010000003">
    <property type="protein sequence ID" value="MBB5199860.1"/>
    <property type="molecule type" value="Genomic_DNA"/>
</dbReference>
<gene>
    <name evidence="2" type="ORF">HNR39_001692</name>
</gene>
<dbReference type="AlphaFoldDB" id="A0A840RTI4"/>
<feature type="domain" description="Tetrapyrrole methylase" evidence="1">
    <location>
        <begin position="6"/>
        <end position="200"/>
    </location>
</feature>
<name>A0A840RTI4_9BURK</name>
<protein>
    <submittedName>
        <fullName evidence="2">Uncharacterized protein YabN with tetrapyrrole methylase and pyrophosphatase domain</fullName>
    </submittedName>
</protein>
<dbReference type="GO" id="GO:0008168">
    <property type="term" value="F:methyltransferase activity"/>
    <property type="evidence" value="ECO:0007669"/>
    <property type="project" value="UniProtKB-KW"/>
</dbReference>
<dbReference type="InterPro" id="IPR014777">
    <property type="entry name" value="4pyrrole_Mease_sub1"/>
</dbReference>
<dbReference type="Pfam" id="PF00590">
    <property type="entry name" value="TP_methylase"/>
    <property type="match status" value="1"/>
</dbReference>
<keyword evidence="2" id="KW-0808">Transferase</keyword>
<evidence type="ECO:0000313" key="2">
    <source>
        <dbReference type="EMBL" id="MBB5199860.1"/>
    </source>
</evidence>
<evidence type="ECO:0000313" key="3">
    <source>
        <dbReference type="Proteomes" id="UP000571084"/>
    </source>
</evidence>
<dbReference type="InterPro" id="IPR035996">
    <property type="entry name" value="4pyrrol_Methylase_sf"/>
</dbReference>
<dbReference type="SUPFAM" id="SSF53790">
    <property type="entry name" value="Tetrapyrrole methylase"/>
    <property type="match status" value="1"/>
</dbReference>
<reference evidence="2 3" key="1">
    <citation type="submission" date="2020-08" db="EMBL/GenBank/DDBJ databases">
        <title>Genomic Encyclopedia of Type Strains, Phase IV (KMG-IV): sequencing the most valuable type-strain genomes for metagenomic binning, comparative biology and taxonomic classification.</title>
        <authorList>
            <person name="Goeker M."/>
        </authorList>
    </citation>
    <scope>NUCLEOTIDE SEQUENCE [LARGE SCALE GENOMIC DNA]</scope>
    <source>
        <strain evidence="2 3">DSM 23240</strain>
    </source>
</reference>
<dbReference type="RefSeq" id="WP_168056228.1">
    <property type="nucleotide sequence ID" value="NZ_JAAOZT010000009.1"/>
</dbReference>